<dbReference type="GO" id="GO:0004386">
    <property type="term" value="F:helicase activity"/>
    <property type="evidence" value="ECO:0007669"/>
    <property type="project" value="UniProtKB-KW"/>
</dbReference>
<dbReference type="InterPro" id="IPR001650">
    <property type="entry name" value="Helicase_C-like"/>
</dbReference>
<dbReference type="OrthoDB" id="9815222at2"/>
<dbReference type="InterPro" id="IPR027417">
    <property type="entry name" value="P-loop_NTPase"/>
</dbReference>
<name>A0A285UJ81_9HYPH</name>
<evidence type="ECO:0000256" key="4">
    <source>
        <dbReference type="ARBA" id="ARBA00022840"/>
    </source>
</evidence>
<dbReference type="PROSITE" id="PS51192">
    <property type="entry name" value="HELICASE_ATP_BIND_1"/>
    <property type="match status" value="1"/>
</dbReference>
<dbReference type="PANTHER" id="PTHR47961">
    <property type="entry name" value="DNA POLYMERASE THETA, PUTATIVE (AFU_ORTHOLOGUE AFUA_1G05260)-RELATED"/>
    <property type="match status" value="1"/>
</dbReference>
<keyword evidence="4" id="KW-0067">ATP-binding</keyword>
<dbReference type="GO" id="GO:0005524">
    <property type="term" value="F:ATP binding"/>
    <property type="evidence" value="ECO:0007669"/>
    <property type="project" value="UniProtKB-KW"/>
</dbReference>
<evidence type="ECO:0000256" key="1">
    <source>
        <dbReference type="ARBA" id="ARBA00022741"/>
    </source>
</evidence>
<dbReference type="GO" id="GO:0003676">
    <property type="term" value="F:nucleic acid binding"/>
    <property type="evidence" value="ECO:0007669"/>
    <property type="project" value="InterPro"/>
</dbReference>
<protein>
    <submittedName>
        <fullName evidence="7">RAD3-like DEAD/DEAH box helicase</fullName>
    </submittedName>
</protein>
<feature type="domain" description="Helicase ATP-binding" evidence="5">
    <location>
        <begin position="294"/>
        <end position="484"/>
    </location>
</feature>
<gene>
    <name evidence="7" type="ORF">SAMN05892877_109142</name>
</gene>
<organism evidence="7 8">
    <name type="scientific">Rhizobium subbaraonis</name>
    <dbReference type="NCBI Taxonomy" id="908946"/>
    <lineage>
        <taxon>Bacteria</taxon>
        <taxon>Pseudomonadati</taxon>
        <taxon>Pseudomonadota</taxon>
        <taxon>Alphaproteobacteria</taxon>
        <taxon>Hyphomicrobiales</taxon>
        <taxon>Rhizobiaceae</taxon>
        <taxon>Rhizobium/Agrobacterium group</taxon>
        <taxon>Rhizobium</taxon>
    </lineage>
</organism>
<dbReference type="SMART" id="SM00487">
    <property type="entry name" value="DEXDc"/>
    <property type="match status" value="1"/>
</dbReference>
<dbReference type="PANTHER" id="PTHR47961:SF6">
    <property type="entry name" value="DNA-DIRECTED DNA POLYMERASE"/>
    <property type="match status" value="1"/>
</dbReference>
<reference evidence="7 8" key="1">
    <citation type="submission" date="2017-08" db="EMBL/GenBank/DDBJ databases">
        <authorList>
            <person name="de Groot N.N."/>
        </authorList>
    </citation>
    <scope>NUCLEOTIDE SEQUENCE [LARGE SCALE GENOMIC DNA]</scope>
    <source>
        <strain evidence="7 8">JC85</strain>
    </source>
</reference>
<evidence type="ECO:0000259" key="5">
    <source>
        <dbReference type="PROSITE" id="PS51192"/>
    </source>
</evidence>
<dbReference type="InterPro" id="IPR014001">
    <property type="entry name" value="Helicase_ATP-bd"/>
</dbReference>
<accession>A0A285UJ81</accession>
<proteinExistence type="predicted"/>
<feature type="domain" description="Helicase C-terminal" evidence="6">
    <location>
        <begin position="591"/>
        <end position="763"/>
    </location>
</feature>
<dbReference type="InterPro" id="IPR011545">
    <property type="entry name" value="DEAD/DEAH_box_helicase_dom"/>
</dbReference>
<dbReference type="Pfam" id="PF00270">
    <property type="entry name" value="DEAD"/>
    <property type="match status" value="1"/>
</dbReference>
<keyword evidence="3 7" id="KW-0347">Helicase</keyword>
<evidence type="ECO:0000313" key="7">
    <source>
        <dbReference type="EMBL" id="SOC41909.1"/>
    </source>
</evidence>
<dbReference type="RefSeq" id="WP_097140731.1">
    <property type="nucleotide sequence ID" value="NZ_OBQD01000009.1"/>
</dbReference>
<dbReference type="SUPFAM" id="SSF52540">
    <property type="entry name" value="P-loop containing nucleoside triphosphate hydrolases"/>
    <property type="match status" value="1"/>
</dbReference>
<evidence type="ECO:0000256" key="3">
    <source>
        <dbReference type="ARBA" id="ARBA00022806"/>
    </source>
</evidence>
<evidence type="ECO:0000313" key="8">
    <source>
        <dbReference type="Proteomes" id="UP000219167"/>
    </source>
</evidence>
<dbReference type="InterPro" id="IPR050474">
    <property type="entry name" value="Hel308_SKI2-like"/>
</dbReference>
<dbReference type="Gene3D" id="3.40.50.300">
    <property type="entry name" value="P-loop containing nucleotide triphosphate hydrolases"/>
    <property type="match status" value="2"/>
</dbReference>
<keyword evidence="8" id="KW-1185">Reference proteome</keyword>
<evidence type="ECO:0000256" key="2">
    <source>
        <dbReference type="ARBA" id="ARBA00022801"/>
    </source>
</evidence>
<dbReference type="GO" id="GO:0016787">
    <property type="term" value="F:hydrolase activity"/>
    <property type="evidence" value="ECO:0007669"/>
    <property type="project" value="UniProtKB-KW"/>
</dbReference>
<dbReference type="EMBL" id="OBQD01000009">
    <property type="protein sequence ID" value="SOC41909.1"/>
    <property type="molecule type" value="Genomic_DNA"/>
</dbReference>
<sequence length="1206" mass="133064">MPERDSERLEIAQQVRSQIAAENTLTPIQARAFVRGLQTAWEVPTIQWSEAESRTQLADALRLFSAAGIFQKVEGGSSANAVLCYRRAGELLEWLSRAGDDLETFVPLELLAAGSYQLGGLPAMASALISQIPPSSRGERLYARFLQGDFDGVLRSVGNFWRDHLEMAVREAPSRLLHGDGDDKVSWYFTVELVRALGALADALRCGDNARFDRALAKLAGLEKLAVRTFSDDASLLISLLHQVARGYGASSIYGPVRQLSALNPERAPRLEAFARTQFNRGRGILWTSQRHGIARLLEESSFALCTPTGSGKTLVANLALLKELLLREGQDPAPLALYLVPSRALAGEVETKLTGELGNDLIITGLYGGSDWGVTDYWLNADRPTVLIATVEKADALMRYLGPLISRRLRLLIVDEAHQVVPEDDERTQADFAEHSSRPIRLESFVSRLLAQSPDIVRIALTAVAGGAALPVARWIEGRQEAAAIGTRYRSTRQIIGVLETAPDGAGRMLLELMNGRPLFVRGRDEAVYIRLRTPPMPKLPAAMRNSIYRFNELDVLWTALHLVTDDRRILISVAQQPEKTMGWYKDALELESWQEAVTFAPPEDEQLRARFDETRAACIDYCGEDSYELALLDRGIATNHGQMPQRLRRLMTDLIDRGICPITLATATLTEGVNLPFDIIFVTALKRRSFDPTNNRPVITPMSTAEFRNLAGRAGRPGASSGMEGITLVAIPRRPSSTARGQIPTQRNQIQDLRTDYRALRQSLLAEELEHVEINSPLALLLNTIAERALDLFGVAGDEFLEWLETAVASEISDEAGRAATSDEGRLADSVDELDGVLLSALEEMGRLQGGELQGAAAEAALANLWRRTFTAYAAVQESWLERAFITRGQVILEDIYPDADERARLYQYGFTPYVGRRFEAIAPALKAIIGAASDYGSANPTERLSVFVQLGALLTADRGYGFRVRETETDRALLENWDDVLGWWMQSPGAPRPEPAQLRAWQRFVAENIEFRLGVAAGAVVASAWSDGAGDPFAIPSLDSWRDITGLPWFGFWARELLRWGTLDPFVAFALAQGLARTRDEASALRAAFQTWLGERDAEIEAVDLIDPQMFMEWQRSLPRAERHAVAANTVSAQIIGTTGARGMYRVVPVLAGDTINWLDAAGYVLAQSPSEGAPFQGRLHGDDFQLHTDGAEHYVRRVFAGR</sequence>
<dbReference type="AlphaFoldDB" id="A0A285UJ81"/>
<dbReference type="PROSITE" id="PS51194">
    <property type="entry name" value="HELICASE_CTER"/>
    <property type="match status" value="1"/>
</dbReference>
<evidence type="ECO:0000259" key="6">
    <source>
        <dbReference type="PROSITE" id="PS51194"/>
    </source>
</evidence>
<keyword evidence="1" id="KW-0547">Nucleotide-binding</keyword>
<dbReference type="Proteomes" id="UP000219167">
    <property type="component" value="Unassembled WGS sequence"/>
</dbReference>
<keyword evidence="2" id="KW-0378">Hydrolase</keyword>